<evidence type="ECO:0000313" key="2">
    <source>
        <dbReference type="Proteomes" id="UP000184016"/>
    </source>
</evidence>
<keyword evidence="2" id="KW-1185">Reference proteome</keyword>
<gene>
    <name evidence="1" type="ORF">SAMN05443507_12834</name>
</gene>
<name>A0A1M6WM15_9BACL</name>
<dbReference type="EMBL" id="FRAF01000028">
    <property type="protein sequence ID" value="SHK94565.1"/>
    <property type="molecule type" value="Genomic_DNA"/>
</dbReference>
<protein>
    <submittedName>
        <fullName evidence="1">Uncharacterized protein</fullName>
    </submittedName>
</protein>
<evidence type="ECO:0000313" key="1">
    <source>
        <dbReference type="EMBL" id="SHK94565.1"/>
    </source>
</evidence>
<proteinExistence type="predicted"/>
<accession>A0A1M6WM15</accession>
<reference evidence="2" key="1">
    <citation type="submission" date="2016-11" db="EMBL/GenBank/DDBJ databases">
        <authorList>
            <person name="Varghese N."/>
            <person name="Submissions S."/>
        </authorList>
    </citation>
    <scope>NUCLEOTIDE SEQUENCE [LARGE SCALE GENOMIC DNA]</scope>
    <source>
        <strain evidence="2">USBA-503</strain>
    </source>
</reference>
<organism evidence="1 2">
    <name type="scientific">Alicyclobacillus tolerans</name>
    <dbReference type="NCBI Taxonomy" id="90970"/>
    <lineage>
        <taxon>Bacteria</taxon>
        <taxon>Bacillati</taxon>
        <taxon>Bacillota</taxon>
        <taxon>Bacilli</taxon>
        <taxon>Bacillales</taxon>
        <taxon>Alicyclobacillaceae</taxon>
        <taxon>Alicyclobacillus</taxon>
    </lineage>
</organism>
<sequence>MRRWCEEWKLKAQRTLGGMWKIFALQFEGVGILAPKEKRSHRRIESVAGVWKDPVTPRIRKEV</sequence>
<dbReference type="STRING" id="1830138.SAMN05443507_12834"/>
<dbReference type="Proteomes" id="UP000184016">
    <property type="component" value="Unassembled WGS sequence"/>
</dbReference>
<dbReference type="AlphaFoldDB" id="A0A1M6WM15"/>